<evidence type="ECO:0000256" key="8">
    <source>
        <dbReference type="ARBA" id="ARBA00022989"/>
    </source>
</evidence>
<keyword evidence="10" id="KW-0997">Cell inner membrane</keyword>
<keyword evidence="7 10" id="KW-0283">Flagellar rotation</keyword>
<keyword evidence="9 10" id="KW-0472">Membrane</keyword>
<evidence type="ECO:0000256" key="4">
    <source>
        <dbReference type="ARBA" id="ARBA00022475"/>
    </source>
</evidence>
<dbReference type="PATRIC" id="fig|320778.3.peg.2193"/>
<keyword evidence="12" id="KW-1185">Reference proteome</keyword>
<name>A0A0J1HEF8_9GAMM</name>
<keyword evidence="4" id="KW-1003">Cell membrane</keyword>
<dbReference type="GO" id="GO:0071978">
    <property type="term" value="P:bacterial-type flagellum-dependent swarming motility"/>
    <property type="evidence" value="ECO:0007669"/>
    <property type="project" value="TreeGrafter"/>
</dbReference>
<dbReference type="OrthoDB" id="5815057at2"/>
<evidence type="ECO:0000256" key="7">
    <source>
        <dbReference type="ARBA" id="ARBA00022779"/>
    </source>
</evidence>
<sequence>MTKKQITTLLFASLLISVIASALTFSGTVWYMKNHRQFNLDEMLTTFSFQTEEAPSDQPVFHSLDKLVLSVKGSRQTHFVMLELAIATYQPERIKNIDNYMPVVRNALLKLFSNKTYEELQNQPTIDALQEEVKQTLLTAFADTHIARDIDDVLLTKYVIQ</sequence>
<dbReference type="AlphaFoldDB" id="A0A0J1HEF8"/>
<evidence type="ECO:0000256" key="9">
    <source>
        <dbReference type="ARBA" id="ARBA00023136"/>
    </source>
</evidence>
<evidence type="ECO:0000313" key="12">
    <source>
        <dbReference type="Proteomes" id="UP000035909"/>
    </source>
</evidence>
<comment type="subcellular location">
    <subcellularLocation>
        <location evidence="10">Cell inner membrane</location>
    </subcellularLocation>
    <subcellularLocation>
        <location evidence="2">Cell membrane</location>
        <topology evidence="2">Single-pass membrane protein</topology>
    </subcellularLocation>
</comment>
<dbReference type="GO" id="GO:0009425">
    <property type="term" value="C:bacterial-type flagellum basal body"/>
    <property type="evidence" value="ECO:0007669"/>
    <property type="project" value="InterPro"/>
</dbReference>
<evidence type="ECO:0000256" key="2">
    <source>
        <dbReference type="ARBA" id="ARBA00004162"/>
    </source>
</evidence>
<gene>
    <name evidence="11" type="ORF">ABT57_10060</name>
</gene>
<dbReference type="STRING" id="320778.ABT57_10060"/>
<keyword evidence="6" id="KW-0812">Transmembrane</keyword>
<proteinExistence type="inferred from homology"/>
<evidence type="ECO:0000256" key="1">
    <source>
        <dbReference type="ARBA" id="ARBA00002254"/>
    </source>
</evidence>
<evidence type="ECO:0000256" key="10">
    <source>
        <dbReference type="RuleBase" id="RU364125"/>
    </source>
</evidence>
<keyword evidence="5 10" id="KW-0145">Chemotaxis</keyword>
<keyword evidence="11" id="KW-0282">Flagellum</keyword>
<dbReference type="InterPro" id="IPR005503">
    <property type="entry name" value="FliL"/>
</dbReference>
<keyword evidence="8" id="KW-1133">Transmembrane helix</keyword>
<evidence type="ECO:0000313" key="11">
    <source>
        <dbReference type="EMBL" id="KLV09998.1"/>
    </source>
</evidence>
<dbReference type="EMBL" id="LDOU01000007">
    <property type="protein sequence ID" value="KLV09998.1"/>
    <property type="molecule type" value="Genomic_DNA"/>
</dbReference>
<reference evidence="11 12" key="1">
    <citation type="submission" date="2015-05" db="EMBL/GenBank/DDBJ databases">
        <title>Photobacterium galathea sp. nov.</title>
        <authorList>
            <person name="Machado H."/>
            <person name="Gram L."/>
        </authorList>
    </citation>
    <scope>NUCLEOTIDE SEQUENCE [LARGE SCALE GENOMIC DNA]</scope>
    <source>
        <strain evidence="11 12">DSM 22954</strain>
    </source>
</reference>
<dbReference type="PANTHER" id="PTHR35091:SF2">
    <property type="entry name" value="FLAGELLAR PROTEIN FLIL"/>
    <property type="match status" value="1"/>
</dbReference>
<dbReference type="PANTHER" id="PTHR35091">
    <property type="entry name" value="FLAGELLAR PROTEIN FLIL"/>
    <property type="match status" value="1"/>
</dbReference>
<keyword evidence="11" id="KW-0969">Cilium</keyword>
<dbReference type="GO" id="GO:0005886">
    <property type="term" value="C:plasma membrane"/>
    <property type="evidence" value="ECO:0007669"/>
    <property type="project" value="UniProtKB-SubCell"/>
</dbReference>
<evidence type="ECO:0000256" key="3">
    <source>
        <dbReference type="ARBA" id="ARBA00008281"/>
    </source>
</evidence>
<dbReference type="GO" id="GO:0006935">
    <property type="term" value="P:chemotaxis"/>
    <property type="evidence" value="ECO:0007669"/>
    <property type="project" value="UniProtKB-KW"/>
</dbReference>
<organism evidence="11 12">
    <name type="scientific">Photobacterium ganghwense</name>
    <dbReference type="NCBI Taxonomy" id="320778"/>
    <lineage>
        <taxon>Bacteria</taxon>
        <taxon>Pseudomonadati</taxon>
        <taxon>Pseudomonadota</taxon>
        <taxon>Gammaproteobacteria</taxon>
        <taxon>Vibrionales</taxon>
        <taxon>Vibrionaceae</taxon>
        <taxon>Photobacterium</taxon>
    </lineage>
</organism>
<comment type="function">
    <text evidence="1 10">Controls the rotational direction of flagella during chemotaxis.</text>
</comment>
<dbReference type="RefSeq" id="WP_047885086.1">
    <property type="nucleotide sequence ID" value="NZ_LDOU01000007.1"/>
</dbReference>
<dbReference type="Proteomes" id="UP000035909">
    <property type="component" value="Unassembled WGS sequence"/>
</dbReference>
<protein>
    <recommendedName>
        <fullName evidence="10">Flagellar protein FliL</fullName>
    </recommendedName>
</protein>
<keyword evidence="11" id="KW-0966">Cell projection</keyword>
<comment type="caution">
    <text evidence="11">The sequence shown here is derived from an EMBL/GenBank/DDBJ whole genome shotgun (WGS) entry which is preliminary data.</text>
</comment>
<evidence type="ECO:0000256" key="6">
    <source>
        <dbReference type="ARBA" id="ARBA00022692"/>
    </source>
</evidence>
<comment type="similarity">
    <text evidence="3 10">Belongs to the FliL family.</text>
</comment>
<accession>A0A0J1HEF8</accession>
<evidence type="ECO:0000256" key="5">
    <source>
        <dbReference type="ARBA" id="ARBA00022500"/>
    </source>
</evidence>
<dbReference type="Pfam" id="PF03748">
    <property type="entry name" value="FliL"/>
    <property type="match status" value="1"/>
</dbReference>